<evidence type="ECO:0000256" key="3">
    <source>
        <dbReference type="ARBA" id="ARBA00021718"/>
    </source>
</evidence>
<evidence type="ECO:0000256" key="6">
    <source>
        <dbReference type="ARBA" id="ARBA00022989"/>
    </source>
</evidence>
<dbReference type="Proteomes" id="UP000575083">
    <property type="component" value="Unassembled WGS sequence"/>
</dbReference>
<dbReference type="RefSeq" id="WP_184856145.1">
    <property type="nucleotide sequence ID" value="NZ_JACHLK010000002.1"/>
</dbReference>
<accession>A0A7X0PBH2</accession>
<evidence type="ECO:0000313" key="11">
    <source>
        <dbReference type="Proteomes" id="UP000575083"/>
    </source>
</evidence>
<evidence type="ECO:0000256" key="7">
    <source>
        <dbReference type="ARBA" id="ARBA00023136"/>
    </source>
</evidence>
<keyword evidence="10" id="KW-0969">Cilium</keyword>
<dbReference type="GO" id="GO:0009425">
    <property type="term" value="C:bacterial-type flagellum basal body"/>
    <property type="evidence" value="ECO:0007669"/>
    <property type="project" value="UniProtKB-SubCell"/>
</dbReference>
<dbReference type="PRINTS" id="PR00952">
    <property type="entry name" value="TYPE3IMQPROT"/>
</dbReference>
<keyword evidence="4 9" id="KW-1003">Cell membrane</keyword>
<comment type="caution">
    <text evidence="10">The sequence shown here is derived from an EMBL/GenBank/DDBJ whole genome shotgun (WGS) entry which is preliminary data.</text>
</comment>
<comment type="similarity">
    <text evidence="2 9">Belongs to the FliQ/MopD/SpaQ family.</text>
</comment>
<dbReference type="GO" id="GO:0044780">
    <property type="term" value="P:bacterial-type flagellum assembly"/>
    <property type="evidence" value="ECO:0007669"/>
    <property type="project" value="InterPro"/>
</dbReference>
<dbReference type="GO" id="GO:0005886">
    <property type="term" value="C:plasma membrane"/>
    <property type="evidence" value="ECO:0007669"/>
    <property type="project" value="UniProtKB-SubCell"/>
</dbReference>
<dbReference type="AlphaFoldDB" id="A0A7X0PBH2"/>
<dbReference type="EMBL" id="JACHLK010000002">
    <property type="protein sequence ID" value="MBB6558714.1"/>
    <property type="molecule type" value="Genomic_DNA"/>
</dbReference>
<proteinExistence type="inferred from homology"/>
<keyword evidence="7 9" id="KW-0472">Membrane</keyword>
<dbReference type="InterPro" id="IPR006305">
    <property type="entry name" value="FliQ"/>
</dbReference>
<feature type="transmembrane region" description="Helical" evidence="9">
    <location>
        <begin position="12"/>
        <end position="35"/>
    </location>
</feature>
<sequence>MSSQHVLTAAQNALYMLLMVAAPIISVVLIAGLIVSILQAATQVNEPTLSFIPKLIAALVALIIAGPWLLATLVDYLQGVLSSIPSMVR</sequence>
<gene>
    <name evidence="9" type="primary">fliQ</name>
    <name evidence="10" type="ORF">HNP48_001378</name>
</gene>
<evidence type="ECO:0000256" key="1">
    <source>
        <dbReference type="ARBA" id="ARBA00004651"/>
    </source>
</evidence>
<dbReference type="NCBIfam" id="TIGR01402">
    <property type="entry name" value="fliQ"/>
    <property type="match status" value="1"/>
</dbReference>
<keyword evidence="6 9" id="KW-1133">Transmembrane helix</keyword>
<keyword evidence="5 9" id="KW-0812">Transmembrane</keyword>
<organism evidence="10 11">
    <name type="scientific">Acidovorax soli</name>
    <dbReference type="NCBI Taxonomy" id="592050"/>
    <lineage>
        <taxon>Bacteria</taxon>
        <taxon>Pseudomonadati</taxon>
        <taxon>Pseudomonadota</taxon>
        <taxon>Betaproteobacteria</taxon>
        <taxon>Burkholderiales</taxon>
        <taxon>Comamonadaceae</taxon>
        <taxon>Acidovorax</taxon>
    </lineage>
</organism>
<evidence type="ECO:0000256" key="8">
    <source>
        <dbReference type="ARBA" id="ARBA00023143"/>
    </source>
</evidence>
<keyword evidence="8 9" id="KW-0975">Bacterial flagellum</keyword>
<dbReference type="PANTHER" id="PTHR34040">
    <property type="entry name" value="FLAGELLAR BIOSYNTHETIC PROTEIN FLIQ"/>
    <property type="match status" value="1"/>
</dbReference>
<dbReference type="InterPro" id="IPR002191">
    <property type="entry name" value="Bac_export_3"/>
</dbReference>
<keyword evidence="10" id="KW-0966">Cell projection</keyword>
<keyword evidence="11" id="KW-1185">Reference proteome</keyword>
<dbReference type="PANTHER" id="PTHR34040:SF2">
    <property type="entry name" value="FLAGELLAR BIOSYNTHETIC PROTEIN FLIQ"/>
    <property type="match status" value="1"/>
</dbReference>
<keyword evidence="10" id="KW-0282">Flagellum</keyword>
<feature type="transmembrane region" description="Helical" evidence="9">
    <location>
        <begin position="55"/>
        <end position="77"/>
    </location>
</feature>
<evidence type="ECO:0000256" key="9">
    <source>
        <dbReference type="RuleBase" id="RU364090"/>
    </source>
</evidence>
<evidence type="ECO:0000256" key="4">
    <source>
        <dbReference type="ARBA" id="ARBA00022475"/>
    </source>
</evidence>
<evidence type="ECO:0000256" key="2">
    <source>
        <dbReference type="ARBA" id="ARBA00006156"/>
    </source>
</evidence>
<comment type="function">
    <text evidence="9">Role in flagellar biosynthesis.</text>
</comment>
<name>A0A7X0PBH2_9BURK</name>
<dbReference type="GO" id="GO:0009306">
    <property type="term" value="P:protein secretion"/>
    <property type="evidence" value="ECO:0007669"/>
    <property type="project" value="InterPro"/>
</dbReference>
<protein>
    <recommendedName>
        <fullName evidence="3 9">Flagellar biosynthetic protein FliQ</fullName>
    </recommendedName>
</protein>
<dbReference type="Pfam" id="PF01313">
    <property type="entry name" value="Bac_export_3"/>
    <property type="match status" value="1"/>
</dbReference>
<comment type="subcellular location">
    <subcellularLocation>
        <location evidence="1 9">Cell membrane</location>
        <topology evidence="1">Multi-pass membrane protein</topology>
    </subcellularLocation>
    <subcellularLocation>
        <location evidence="9">Bacterial flagellum basal body</location>
    </subcellularLocation>
</comment>
<dbReference type="PIRSF" id="PIRSF004669">
    <property type="entry name" value="FliQ"/>
    <property type="match status" value="1"/>
</dbReference>
<evidence type="ECO:0000256" key="5">
    <source>
        <dbReference type="ARBA" id="ARBA00022692"/>
    </source>
</evidence>
<evidence type="ECO:0000313" key="10">
    <source>
        <dbReference type="EMBL" id="MBB6558714.1"/>
    </source>
</evidence>
<reference evidence="10 11" key="1">
    <citation type="submission" date="2020-08" db="EMBL/GenBank/DDBJ databases">
        <title>Functional genomics of gut bacteria from endangered species of beetles.</title>
        <authorList>
            <person name="Carlos-Shanley C."/>
        </authorList>
    </citation>
    <scope>NUCLEOTIDE SEQUENCE [LARGE SCALE GENOMIC DNA]</scope>
    <source>
        <strain evidence="10 11">S00198</strain>
    </source>
</reference>